<evidence type="ECO:0000313" key="4">
    <source>
        <dbReference type="Proteomes" id="UP001150001"/>
    </source>
</evidence>
<evidence type="ECO:0000313" key="1">
    <source>
        <dbReference type="EMBL" id="MDC5739896.1"/>
    </source>
</evidence>
<dbReference type="AlphaFoldDB" id="A0A178J6A2"/>
<sequence length="245" mass="27837">MKLKYVLCASIASFMSVGCVSTEGGPSFADSMMNQMVGDMKISYLEEPSMNRMMSLSQTNDSTNQQSEFHKKVYLYSYSPWNGLRVGSEFPAFRGENIYGQKAYEKNHLKKQEVIKNAASVILQENGLYKQGFASSAEYKLSVDVTDYYSETIVDSAREEDLDKGLNTGILVHFTVTNKADEVVIDKTIKHVINTPIERAGEFGMSIDINFDKRYPYKQPEIKYANYETKALQETIQHFIDENLI</sequence>
<dbReference type="EMBL" id="JAPFIT010000012">
    <property type="protein sequence ID" value="MDC5739896.1"/>
    <property type="molecule type" value="Genomic_DNA"/>
</dbReference>
<keyword evidence="4" id="KW-1185">Reference proteome</keyword>
<accession>A0A178J6A2</accession>
<reference evidence="1" key="2">
    <citation type="submission" date="2022-11" db="EMBL/GenBank/DDBJ databases">
        <title>Role of the vibriolysin VemA secreted by the emergent pathogen Vibrio europaeus in the colonization of Manila clam mucus.</title>
        <authorList>
            <person name="Martinez C."/>
            <person name="Rodriguez S."/>
            <person name="Vences A."/>
            <person name="Barja J.L."/>
            <person name="Toranzo A.E."/>
            <person name="Dubert J."/>
        </authorList>
    </citation>
    <scope>NUCLEOTIDE SEQUENCE</scope>
    <source>
        <strain evidence="1">3454</strain>
    </source>
</reference>
<evidence type="ECO:0000313" key="2">
    <source>
        <dbReference type="EMBL" id="OAM97441.1"/>
    </source>
</evidence>
<comment type="caution">
    <text evidence="2">The sequence shown here is derived from an EMBL/GenBank/DDBJ whole genome shotgun (WGS) entry which is preliminary data.</text>
</comment>
<gene>
    <name evidence="2" type="ORF">AZ468_17995</name>
    <name evidence="1" type="ORF">OPW20_07440</name>
</gene>
<dbReference type="RefSeq" id="WP_069668638.1">
    <property type="nucleotide sequence ID" value="NZ_JAPFIM010000015.1"/>
</dbReference>
<name>A0A178J6A2_9VIBR</name>
<reference evidence="2 3" key="1">
    <citation type="submission" date="2016-03" db="EMBL/GenBank/DDBJ databases">
        <title>Draft genome sequence of the Vibrio tubiashii subs. europaeus.</title>
        <authorList>
            <person name="Spinard E."/>
            <person name="Dubert J."/>
            <person name="Nelson D.R."/>
            <person name="Barja J.L."/>
        </authorList>
    </citation>
    <scope>NUCLEOTIDE SEQUENCE [LARGE SCALE GENOMIC DNA]</scope>
    <source>
        <strain evidence="3">PP-638</strain>
        <strain evidence="2">PP2-638</strain>
    </source>
</reference>
<dbReference type="Proteomes" id="UP000094761">
    <property type="component" value="Unassembled WGS sequence"/>
</dbReference>
<organism evidence="2 3">
    <name type="scientific">Vibrio europaeus</name>
    <dbReference type="NCBI Taxonomy" id="300876"/>
    <lineage>
        <taxon>Bacteria</taxon>
        <taxon>Pseudomonadati</taxon>
        <taxon>Pseudomonadota</taxon>
        <taxon>Gammaproteobacteria</taxon>
        <taxon>Vibrionales</taxon>
        <taxon>Vibrionaceae</taxon>
        <taxon>Vibrio</taxon>
        <taxon>Vibrio oreintalis group</taxon>
    </lineage>
</organism>
<protein>
    <submittedName>
        <fullName evidence="2">Uncharacterized protein</fullName>
    </submittedName>
</protein>
<proteinExistence type="predicted"/>
<dbReference type="Proteomes" id="UP001150001">
    <property type="component" value="Unassembled WGS sequence"/>
</dbReference>
<dbReference type="EMBL" id="LUAX01000007">
    <property type="protein sequence ID" value="OAM97441.1"/>
    <property type="molecule type" value="Genomic_DNA"/>
</dbReference>
<dbReference type="GeneID" id="78077616"/>
<evidence type="ECO:0000313" key="3">
    <source>
        <dbReference type="Proteomes" id="UP000094761"/>
    </source>
</evidence>
<dbReference type="PROSITE" id="PS51257">
    <property type="entry name" value="PROKAR_LIPOPROTEIN"/>
    <property type="match status" value="1"/>
</dbReference>